<evidence type="ECO:0000259" key="2">
    <source>
        <dbReference type="PROSITE" id="PS50144"/>
    </source>
</evidence>
<dbReference type="Gene3D" id="2.60.210.10">
    <property type="entry name" value="Apoptosis, Tumor Necrosis Factor Receptor Associated Protein 2, Chain A"/>
    <property type="match status" value="1"/>
</dbReference>
<dbReference type="Gene3D" id="1.25.40.420">
    <property type="match status" value="1"/>
</dbReference>
<evidence type="ECO:0000313" key="3">
    <source>
        <dbReference type="EMBL" id="GBM55384.1"/>
    </source>
</evidence>
<dbReference type="Pfam" id="PF00651">
    <property type="entry name" value="BTB"/>
    <property type="match status" value="1"/>
</dbReference>
<gene>
    <name evidence="3" type="primary">spop_147</name>
    <name evidence="3" type="ORF">AVEN_120182_1</name>
</gene>
<sequence>MDNSVVMNNGRKEYTITWFIENYSYCWHKKGEYLTSPKFTFDSLESTVWTLQLCPRGSFIANKGNISLYLNRSVVDKSPGYIRQMYELAVLAADGQSALHSIQCEYKWNPLFGYGVPEFLRIDEVLLRQKANYLHQGTLIVRCRMWKDEEKIMKVAAHCSARTRIGIEKISFLHKVENFSGLKPNEKKTLQVQSHSKTGCIISSSLYFIDAWSLEGTIIVEIVPSDKNYILRKLKLSFLDRSGNVVDFSEVDNRFDDTILDIQKVPLSLTRQVILNRKGEYLSNDELSLICECTFSTGVDLQKIEEIQHELPIAALKQSCSIPANKDGYNAAEKLSACRSALDDLKTIYSNQRLTDIELKTKTKSFLTHKLVLCARSSVFNAMLTNDMKEKNTDCIQVDDLENDTVQQLLLFLYSDNLENLQWESAIKLYYAGDKYAIEKLKVLCSSFLIDNLSTSTASELLLLADTHNDTDLKKFVEDFILEHEDDVFGSEGWEKLIDTNPQLVIKTMHLKYKRKRGGK</sequence>
<evidence type="ECO:0000259" key="1">
    <source>
        <dbReference type="PROSITE" id="PS50097"/>
    </source>
</evidence>
<dbReference type="AlphaFoldDB" id="A0A4Y2GTC4"/>
<comment type="caution">
    <text evidence="3">The sequence shown here is derived from an EMBL/GenBank/DDBJ whole genome shotgun (WGS) entry which is preliminary data.</text>
</comment>
<dbReference type="InterPro" id="IPR000210">
    <property type="entry name" value="BTB/POZ_dom"/>
</dbReference>
<dbReference type="SUPFAM" id="SSF49599">
    <property type="entry name" value="TRAF domain-like"/>
    <property type="match status" value="1"/>
</dbReference>
<protein>
    <submittedName>
        <fullName evidence="3">Speckle-type POZ protein</fullName>
    </submittedName>
</protein>
<reference evidence="3 4" key="1">
    <citation type="journal article" date="2019" name="Sci. Rep.">
        <title>Orb-weaving spider Araneus ventricosus genome elucidates the spidroin gene catalogue.</title>
        <authorList>
            <person name="Kono N."/>
            <person name="Nakamura H."/>
            <person name="Ohtoshi R."/>
            <person name="Moran D.A.P."/>
            <person name="Shinohara A."/>
            <person name="Yoshida Y."/>
            <person name="Fujiwara M."/>
            <person name="Mori M."/>
            <person name="Tomita M."/>
            <person name="Arakawa K."/>
        </authorList>
    </citation>
    <scope>NUCLEOTIDE SEQUENCE [LARGE SCALE GENOMIC DNA]</scope>
</reference>
<dbReference type="PROSITE" id="PS50144">
    <property type="entry name" value="MATH"/>
    <property type="match status" value="1"/>
</dbReference>
<dbReference type="Pfam" id="PF22486">
    <property type="entry name" value="MATH_2"/>
    <property type="match status" value="1"/>
</dbReference>
<dbReference type="Gene3D" id="3.30.710.10">
    <property type="entry name" value="Potassium Channel Kv1.1, Chain A"/>
    <property type="match status" value="1"/>
</dbReference>
<dbReference type="EMBL" id="BGPR01001498">
    <property type="protein sequence ID" value="GBM55384.1"/>
    <property type="molecule type" value="Genomic_DNA"/>
</dbReference>
<keyword evidence="4" id="KW-1185">Reference proteome</keyword>
<dbReference type="Proteomes" id="UP000499080">
    <property type="component" value="Unassembled WGS sequence"/>
</dbReference>
<dbReference type="PANTHER" id="PTHR24413">
    <property type="entry name" value="SPECKLE-TYPE POZ PROTEIN"/>
    <property type="match status" value="1"/>
</dbReference>
<dbReference type="InterPro" id="IPR008974">
    <property type="entry name" value="TRAF-like"/>
</dbReference>
<dbReference type="GO" id="GO:0030163">
    <property type="term" value="P:protein catabolic process"/>
    <property type="evidence" value="ECO:0007669"/>
    <property type="project" value="UniProtKB-ARBA"/>
</dbReference>
<dbReference type="InterPro" id="IPR002083">
    <property type="entry name" value="MATH/TRAF_dom"/>
</dbReference>
<dbReference type="PROSITE" id="PS50097">
    <property type="entry name" value="BTB"/>
    <property type="match status" value="1"/>
</dbReference>
<feature type="domain" description="MATH" evidence="2">
    <location>
        <begin position="13"/>
        <end position="145"/>
    </location>
</feature>
<dbReference type="SMART" id="SM00225">
    <property type="entry name" value="BTB"/>
    <property type="match status" value="1"/>
</dbReference>
<name>A0A4Y2GTC4_ARAVE</name>
<organism evidence="3 4">
    <name type="scientific">Araneus ventricosus</name>
    <name type="common">Orbweaver spider</name>
    <name type="synonym">Epeira ventricosa</name>
    <dbReference type="NCBI Taxonomy" id="182803"/>
    <lineage>
        <taxon>Eukaryota</taxon>
        <taxon>Metazoa</taxon>
        <taxon>Ecdysozoa</taxon>
        <taxon>Arthropoda</taxon>
        <taxon>Chelicerata</taxon>
        <taxon>Arachnida</taxon>
        <taxon>Araneae</taxon>
        <taxon>Araneomorphae</taxon>
        <taxon>Entelegynae</taxon>
        <taxon>Araneoidea</taxon>
        <taxon>Araneidae</taxon>
        <taxon>Araneus</taxon>
    </lineage>
</organism>
<accession>A0A4Y2GTC4</accession>
<proteinExistence type="predicted"/>
<dbReference type="SUPFAM" id="SSF54695">
    <property type="entry name" value="POZ domain"/>
    <property type="match status" value="1"/>
</dbReference>
<evidence type="ECO:0000313" key="4">
    <source>
        <dbReference type="Proteomes" id="UP000499080"/>
    </source>
</evidence>
<dbReference type="OrthoDB" id="6359816at2759"/>
<feature type="domain" description="BTB" evidence="1">
    <location>
        <begin position="355"/>
        <end position="422"/>
    </location>
</feature>
<dbReference type="InterPro" id="IPR011333">
    <property type="entry name" value="SKP1/BTB/POZ_sf"/>
</dbReference>